<reference evidence="1 2" key="1">
    <citation type="journal article" date="2013" name="Genome Announc.">
        <title>Whole-Genome Sequence of Microcystis aeruginosa TAIHU98, a Nontoxic Bloom-Forming Strain Isolated from Taihu Lake, China.</title>
        <authorList>
            <person name="Yang C."/>
            <person name="Zhang W."/>
            <person name="Ren M."/>
            <person name="Song L."/>
            <person name="Li T."/>
            <person name="Zhao J."/>
        </authorList>
    </citation>
    <scope>NUCLEOTIDE SEQUENCE [LARGE SCALE GENOMIC DNA]</scope>
    <source>
        <strain evidence="1 2">TAIHU98</strain>
    </source>
</reference>
<name>L7EEM6_MICAE</name>
<dbReference type="AlphaFoldDB" id="L7EEM6"/>
<dbReference type="RefSeq" id="WP_002733900.1">
    <property type="nucleotide sequence ID" value="NZ_ANKQ01000001.1"/>
</dbReference>
<proteinExistence type="predicted"/>
<evidence type="ECO:0008006" key="3">
    <source>
        <dbReference type="Google" id="ProtNLM"/>
    </source>
</evidence>
<accession>L7EEM6</accession>
<dbReference type="PATRIC" id="fig|1134457.3.peg.533"/>
<evidence type="ECO:0000313" key="1">
    <source>
        <dbReference type="EMBL" id="ELP56742.1"/>
    </source>
</evidence>
<comment type="caution">
    <text evidence="1">The sequence shown here is derived from an EMBL/GenBank/DDBJ whole genome shotgun (WGS) entry which is preliminary data.</text>
</comment>
<organism evidence="1 2">
    <name type="scientific">Microcystis aeruginosa TAIHU98</name>
    <dbReference type="NCBI Taxonomy" id="1134457"/>
    <lineage>
        <taxon>Bacteria</taxon>
        <taxon>Bacillati</taxon>
        <taxon>Cyanobacteriota</taxon>
        <taxon>Cyanophyceae</taxon>
        <taxon>Oscillatoriophycideae</taxon>
        <taxon>Chroococcales</taxon>
        <taxon>Microcystaceae</taxon>
        <taxon>Microcystis</taxon>
    </lineage>
</organism>
<protein>
    <recommendedName>
        <fullName evidence="3">DUF2281 domain-containing protein</fullName>
    </recommendedName>
</protein>
<dbReference type="EMBL" id="ANKQ01000001">
    <property type="protein sequence ID" value="ELP56742.1"/>
    <property type="molecule type" value="Genomic_DNA"/>
</dbReference>
<evidence type="ECO:0000313" key="2">
    <source>
        <dbReference type="Proteomes" id="UP000010932"/>
    </source>
</evidence>
<gene>
    <name evidence="1" type="ORF">O53_1351</name>
</gene>
<dbReference type="Proteomes" id="UP000010932">
    <property type="component" value="Unassembled WGS sequence"/>
</dbReference>
<sequence>MTLANTHQQTILEKLQTLNPQQQQQQVIEFIEFLQLKADKTAIHEGEREISALESAGDLVGCLDSGKGDLSLKKREFKKKHLV</sequence>